<feature type="signal peptide" evidence="1">
    <location>
        <begin position="1"/>
        <end position="19"/>
    </location>
</feature>
<accession>A0A8E0RVU0</accession>
<comment type="caution">
    <text evidence="2">The sequence shown here is derived from an EMBL/GenBank/DDBJ whole genome shotgun (WGS) entry which is preliminary data.</text>
</comment>
<evidence type="ECO:0000256" key="1">
    <source>
        <dbReference type="SAM" id="SignalP"/>
    </source>
</evidence>
<dbReference type="AlphaFoldDB" id="A0A8E0RVU0"/>
<gene>
    <name evidence="2" type="ORF">FBUS_06102</name>
</gene>
<organism evidence="2 3">
    <name type="scientific">Fasciolopsis buskii</name>
    <dbReference type="NCBI Taxonomy" id="27845"/>
    <lineage>
        <taxon>Eukaryota</taxon>
        <taxon>Metazoa</taxon>
        <taxon>Spiralia</taxon>
        <taxon>Lophotrochozoa</taxon>
        <taxon>Platyhelminthes</taxon>
        <taxon>Trematoda</taxon>
        <taxon>Digenea</taxon>
        <taxon>Plagiorchiida</taxon>
        <taxon>Echinostomata</taxon>
        <taxon>Echinostomatoidea</taxon>
        <taxon>Fasciolidae</taxon>
        <taxon>Fasciolopsis</taxon>
    </lineage>
</organism>
<dbReference type="EMBL" id="LUCM01007726">
    <property type="protein sequence ID" value="KAA0189443.1"/>
    <property type="molecule type" value="Genomic_DNA"/>
</dbReference>
<protein>
    <submittedName>
        <fullName evidence="2">Uncharacterized protein</fullName>
    </submittedName>
</protein>
<feature type="chain" id="PRO_5034087088" evidence="1">
    <location>
        <begin position="20"/>
        <end position="36"/>
    </location>
</feature>
<name>A0A8E0RVU0_9TREM</name>
<keyword evidence="3" id="KW-1185">Reference proteome</keyword>
<dbReference type="Proteomes" id="UP000728185">
    <property type="component" value="Unassembled WGS sequence"/>
</dbReference>
<sequence length="36" mass="4324">MRATWIIILNWLTNRLCMTAEDTCPSLLNHFHEEHL</sequence>
<keyword evidence="1" id="KW-0732">Signal</keyword>
<evidence type="ECO:0000313" key="3">
    <source>
        <dbReference type="Proteomes" id="UP000728185"/>
    </source>
</evidence>
<reference evidence="2" key="1">
    <citation type="submission" date="2019-05" db="EMBL/GenBank/DDBJ databases">
        <title>Annotation for the trematode Fasciolopsis buski.</title>
        <authorList>
            <person name="Choi Y.-J."/>
        </authorList>
    </citation>
    <scope>NUCLEOTIDE SEQUENCE</scope>
    <source>
        <strain evidence="2">HT</strain>
        <tissue evidence="2">Whole worm</tissue>
    </source>
</reference>
<evidence type="ECO:0000313" key="2">
    <source>
        <dbReference type="EMBL" id="KAA0189443.1"/>
    </source>
</evidence>
<proteinExistence type="predicted"/>